<dbReference type="InterPro" id="IPR050909">
    <property type="entry name" value="Bact_Autotransporter_VF"/>
</dbReference>
<dbReference type="InterPro" id="IPR012334">
    <property type="entry name" value="Pectin_lyas_fold"/>
</dbReference>
<evidence type="ECO:0000259" key="5">
    <source>
        <dbReference type="SMART" id="SM00912"/>
    </source>
</evidence>
<dbReference type="AlphaFoldDB" id="B9TGI0"/>
<dbReference type="SMART" id="SM00912">
    <property type="entry name" value="Haemagg_act"/>
    <property type="match status" value="1"/>
</dbReference>
<keyword evidence="3" id="KW-0964">Secreted</keyword>
<dbReference type="PANTHER" id="PTHR12338:SF8">
    <property type="entry name" value="HEME_HEMOPEXIN-BINDING PROTEIN"/>
    <property type="match status" value="1"/>
</dbReference>
<dbReference type="STRING" id="3988.B9TGI0"/>
<dbReference type="InParanoid" id="B9TGI0"/>
<protein>
    <recommendedName>
        <fullName evidence="5">Filamentous haemagglutinin FhaB/tRNA nuclease CdiA-like TPS domain-containing protein</fullName>
    </recommendedName>
</protein>
<reference evidence="7" key="1">
    <citation type="journal article" date="2010" name="Nat. Biotechnol.">
        <title>Draft genome sequence of the oilseed species Ricinus communis.</title>
        <authorList>
            <person name="Chan A.P."/>
            <person name="Crabtree J."/>
            <person name="Zhao Q."/>
            <person name="Lorenzi H."/>
            <person name="Orvis J."/>
            <person name="Puiu D."/>
            <person name="Melake-Berhan A."/>
            <person name="Jones K.M."/>
            <person name="Redman J."/>
            <person name="Chen G."/>
            <person name="Cahoon E.B."/>
            <person name="Gedil M."/>
            <person name="Stanke M."/>
            <person name="Haas B.J."/>
            <person name="Wortman J.R."/>
            <person name="Fraser-Liggett C.M."/>
            <person name="Ravel J."/>
            <person name="Rabinowicz P.D."/>
        </authorList>
    </citation>
    <scope>NUCLEOTIDE SEQUENCE [LARGE SCALE GENOMIC DNA]</scope>
    <source>
        <strain evidence="7">cv. Hale</strain>
    </source>
</reference>
<feature type="non-terminal residue" evidence="6">
    <location>
        <position position="387"/>
    </location>
</feature>
<dbReference type="SUPFAM" id="SSF51126">
    <property type="entry name" value="Pectin lyase-like"/>
    <property type="match status" value="1"/>
</dbReference>
<accession>B9TGI0</accession>
<dbReference type="Gene3D" id="2.160.20.10">
    <property type="entry name" value="Single-stranded right-handed beta-helix, Pectin lyase-like"/>
    <property type="match status" value="1"/>
</dbReference>
<dbReference type="Proteomes" id="UP000008311">
    <property type="component" value="Unassembled WGS sequence"/>
</dbReference>
<keyword evidence="2" id="KW-0134">Cell wall</keyword>
<name>B9TGI0_RICCO</name>
<dbReference type="InterPro" id="IPR011050">
    <property type="entry name" value="Pectin_lyase_fold/virulence"/>
</dbReference>
<evidence type="ECO:0000256" key="2">
    <source>
        <dbReference type="ARBA" id="ARBA00022512"/>
    </source>
</evidence>
<feature type="domain" description="Filamentous haemagglutinin FhaB/tRNA nuclease CdiA-like TPS" evidence="5">
    <location>
        <begin position="46"/>
        <end position="160"/>
    </location>
</feature>
<gene>
    <name evidence="6" type="ORF">RCOM_1801880</name>
</gene>
<evidence type="ECO:0000256" key="3">
    <source>
        <dbReference type="ARBA" id="ARBA00022525"/>
    </source>
</evidence>
<evidence type="ECO:0000313" key="6">
    <source>
        <dbReference type="EMBL" id="EEF25034.1"/>
    </source>
</evidence>
<evidence type="ECO:0000256" key="1">
    <source>
        <dbReference type="ARBA" id="ARBA00004191"/>
    </source>
</evidence>
<proteinExistence type="predicted"/>
<organism evidence="6 7">
    <name type="scientific">Ricinus communis</name>
    <name type="common">Castor bean</name>
    <dbReference type="NCBI Taxonomy" id="3988"/>
    <lineage>
        <taxon>Eukaryota</taxon>
        <taxon>Viridiplantae</taxon>
        <taxon>Streptophyta</taxon>
        <taxon>Embryophyta</taxon>
        <taxon>Tracheophyta</taxon>
        <taxon>Spermatophyta</taxon>
        <taxon>Magnoliopsida</taxon>
        <taxon>eudicotyledons</taxon>
        <taxon>Gunneridae</taxon>
        <taxon>Pentapetalae</taxon>
        <taxon>rosids</taxon>
        <taxon>fabids</taxon>
        <taxon>Malpighiales</taxon>
        <taxon>Euphorbiaceae</taxon>
        <taxon>Acalyphoideae</taxon>
        <taxon>Acalypheae</taxon>
        <taxon>Ricinus</taxon>
    </lineage>
</organism>
<dbReference type="EMBL" id="EQ980660">
    <property type="protein sequence ID" value="EEF25034.1"/>
    <property type="molecule type" value="Genomic_DNA"/>
</dbReference>
<evidence type="ECO:0000256" key="4">
    <source>
        <dbReference type="ARBA" id="ARBA00022729"/>
    </source>
</evidence>
<dbReference type="InterPro" id="IPR008638">
    <property type="entry name" value="FhaB/CdiA-like_TPS"/>
</dbReference>
<evidence type="ECO:0000313" key="7">
    <source>
        <dbReference type="Proteomes" id="UP000008311"/>
    </source>
</evidence>
<comment type="subcellular location">
    <subcellularLocation>
        <location evidence="1">Secreted</location>
        <location evidence="1">Cell wall</location>
    </subcellularLocation>
</comment>
<dbReference type="NCBIfam" id="TIGR01901">
    <property type="entry name" value="adhes_NPXG"/>
    <property type="match status" value="1"/>
</dbReference>
<keyword evidence="7" id="KW-1185">Reference proteome</keyword>
<keyword evidence="4" id="KW-0732">Signal</keyword>
<sequence>MNSKREQNPMHRPNWRQRPLARAIAMSSYSMMLAANSTALFAAPQPSALPQAAANWVQAGAATQSINGASMTINQGTNKAILNWDRFDIGKDAKVQFVQPGVDSIALNKIGGSSASEIFGQLGANGSVYLINTNGIVFGAGSQVNVHGLLASTLNVNDSQFLSSSLSQAVNNGSAALSGGTATDAAIVVESGATIRTDSGGQVLMFAPHVINGGDISTPDGQTILAASKDKVYLAASDNDVNLRGLLVEVDSGGDVTNVGHIVAERGNITLLGLAVNQEGRLTATTSVDVNGSIRLLARDKAVVQDNNSSIKPEALLLDDIGRLPIANTKIAVATHSGTVKVGSTAVNEVLADTAKDSDGKIKTAADAQTQNHSRIDIVGQNIDIQS</sequence>
<dbReference type="PANTHER" id="PTHR12338">
    <property type="entry name" value="AUTOTRANSPORTER"/>
    <property type="match status" value="1"/>
</dbReference>
<dbReference type="Pfam" id="PF05860">
    <property type="entry name" value="TPS"/>
    <property type="match status" value="1"/>
</dbReference>